<evidence type="ECO:0000259" key="1">
    <source>
        <dbReference type="PROSITE" id="PS51186"/>
    </source>
</evidence>
<name>A0A162K6I4_9BACL</name>
<gene>
    <name evidence="2" type="ORF">PGLA_08055</name>
</gene>
<dbReference type="AlphaFoldDB" id="A0A162K6I4"/>
<keyword evidence="2" id="KW-0808">Transferase</keyword>
<reference evidence="2 3" key="1">
    <citation type="submission" date="2016-03" db="EMBL/GenBank/DDBJ databases">
        <title>Draft genome sequence of Paenibacillus glacialis DSM 22343.</title>
        <authorList>
            <person name="Shin S.-K."/>
            <person name="Yi H."/>
        </authorList>
    </citation>
    <scope>NUCLEOTIDE SEQUENCE [LARGE SCALE GENOMIC DNA]</scope>
    <source>
        <strain evidence="2 3">DSM 22343</strain>
    </source>
</reference>
<dbReference type="CDD" id="cd04301">
    <property type="entry name" value="NAT_SF"/>
    <property type="match status" value="1"/>
</dbReference>
<dbReference type="SUPFAM" id="SSF55729">
    <property type="entry name" value="Acyl-CoA N-acyltransferases (Nat)"/>
    <property type="match status" value="1"/>
</dbReference>
<dbReference type="PANTHER" id="PTHR43792">
    <property type="entry name" value="GNAT FAMILY, PUTATIVE (AFU_ORTHOLOGUE AFUA_3G00765)-RELATED-RELATED"/>
    <property type="match status" value="1"/>
</dbReference>
<dbReference type="RefSeq" id="WP_068531403.1">
    <property type="nucleotide sequence ID" value="NZ_LVJH01000010.1"/>
</dbReference>
<dbReference type="PROSITE" id="PS51186">
    <property type="entry name" value="GNAT"/>
    <property type="match status" value="1"/>
</dbReference>
<dbReference type="InterPro" id="IPR000182">
    <property type="entry name" value="GNAT_dom"/>
</dbReference>
<dbReference type="GO" id="GO:0005737">
    <property type="term" value="C:cytoplasm"/>
    <property type="evidence" value="ECO:0007669"/>
    <property type="project" value="TreeGrafter"/>
</dbReference>
<dbReference type="InterPro" id="IPR016181">
    <property type="entry name" value="Acyl_CoA_acyltransferase"/>
</dbReference>
<evidence type="ECO:0000313" key="3">
    <source>
        <dbReference type="Proteomes" id="UP000076967"/>
    </source>
</evidence>
<dbReference type="Pfam" id="PF13302">
    <property type="entry name" value="Acetyltransf_3"/>
    <property type="match status" value="1"/>
</dbReference>
<feature type="domain" description="N-acetyltransferase" evidence="1">
    <location>
        <begin position="18"/>
        <end position="174"/>
    </location>
</feature>
<dbReference type="InterPro" id="IPR051531">
    <property type="entry name" value="N-acetyltransferase"/>
</dbReference>
<evidence type="ECO:0000313" key="2">
    <source>
        <dbReference type="EMBL" id="OAB43726.1"/>
    </source>
</evidence>
<dbReference type="EMBL" id="LVJH01000010">
    <property type="protein sequence ID" value="OAB43726.1"/>
    <property type="molecule type" value="Genomic_DNA"/>
</dbReference>
<dbReference type="OrthoDB" id="9785602at2"/>
<accession>A0A162K6I4</accession>
<keyword evidence="3" id="KW-1185">Reference proteome</keyword>
<dbReference type="Proteomes" id="UP000076967">
    <property type="component" value="Unassembled WGS sequence"/>
</dbReference>
<sequence length="196" mass="23052">MKVEDIFKDLPVLETSRTILRKIEKNDVQDIYSYCNDKEVSNYTTWDAHKKLEDTEGFVNFVIDRYSKSQLSPWGIQDKNTEKIIGTCDFVNWNIDNYRAEIGYALSREYWGQGYMTECVKRLIEFGFKNMDLVRIEARCVLMNIGSSRVMEKSGMELEGTLRKHILIKGKFEDVKIYSIIKEDSVRLFEEDLAIR</sequence>
<organism evidence="2 3">
    <name type="scientific">Paenibacillus glacialis</name>
    <dbReference type="NCBI Taxonomy" id="494026"/>
    <lineage>
        <taxon>Bacteria</taxon>
        <taxon>Bacillati</taxon>
        <taxon>Bacillota</taxon>
        <taxon>Bacilli</taxon>
        <taxon>Bacillales</taxon>
        <taxon>Paenibacillaceae</taxon>
        <taxon>Paenibacillus</taxon>
    </lineage>
</organism>
<dbReference type="GO" id="GO:0008999">
    <property type="term" value="F:protein-N-terminal-alanine acetyltransferase activity"/>
    <property type="evidence" value="ECO:0007669"/>
    <property type="project" value="TreeGrafter"/>
</dbReference>
<proteinExistence type="predicted"/>
<dbReference type="Gene3D" id="3.40.630.30">
    <property type="match status" value="1"/>
</dbReference>
<dbReference type="STRING" id="494026.PGLA_08055"/>
<dbReference type="PANTHER" id="PTHR43792:SF9">
    <property type="entry name" value="RIBOSOMAL-PROTEIN-ALANINE ACETYLTRANSFERASE"/>
    <property type="match status" value="1"/>
</dbReference>
<protein>
    <submittedName>
        <fullName evidence="2">GCN5 family acetyltransferase</fullName>
    </submittedName>
</protein>
<comment type="caution">
    <text evidence="2">The sequence shown here is derived from an EMBL/GenBank/DDBJ whole genome shotgun (WGS) entry which is preliminary data.</text>
</comment>